<dbReference type="AlphaFoldDB" id="L1IGR5"/>
<evidence type="ECO:0000313" key="3">
    <source>
        <dbReference type="Proteomes" id="UP000011087"/>
    </source>
</evidence>
<dbReference type="Proteomes" id="UP000011087">
    <property type="component" value="Unassembled WGS sequence"/>
</dbReference>
<dbReference type="RefSeq" id="XP_005822431.1">
    <property type="nucleotide sequence ID" value="XM_005822374.1"/>
</dbReference>
<reference evidence="2" key="3">
    <citation type="submission" date="2015-06" db="UniProtKB">
        <authorList>
            <consortium name="EnsemblProtists"/>
        </authorList>
    </citation>
    <scope>IDENTIFICATION</scope>
</reference>
<dbReference type="PaxDb" id="55529-EKX35451"/>
<evidence type="ECO:0000313" key="1">
    <source>
        <dbReference type="EMBL" id="EKX35451.1"/>
    </source>
</evidence>
<dbReference type="EnsemblProtists" id="EKX35451">
    <property type="protein sequence ID" value="EKX35451"/>
    <property type="gene ID" value="GUITHDRAFT_118367"/>
</dbReference>
<gene>
    <name evidence="1" type="ORF">GUITHDRAFT_118367</name>
</gene>
<name>L1IGR5_GUITC</name>
<evidence type="ECO:0000313" key="2">
    <source>
        <dbReference type="EnsemblProtists" id="EKX35451"/>
    </source>
</evidence>
<proteinExistence type="predicted"/>
<accession>L1IGR5</accession>
<dbReference type="GeneID" id="17292205"/>
<protein>
    <submittedName>
        <fullName evidence="1 2">Uncharacterized protein</fullName>
    </submittedName>
</protein>
<reference evidence="3" key="2">
    <citation type="submission" date="2012-11" db="EMBL/GenBank/DDBJ databases">
        <authorList>
            <person name="Kuo A."/>
            <person name="Curtis B.A."/>
            <person name="Tanifuji G."/>
            <person name="Burki F."/>
            <person name="Gruber A."/>
            <person name="Irimia M."/>
            <person name="Maruyama S."/>
            <person name="Arias M.C."/>
            <person name="Ball S.G."/>
            <person name="Gile G.H."/>
            <person name="Hirakawa Y."/>
            <person name="Hopkins J.F."/>
            <person name="Rensing S.A."/>
            <person name="Schmutz J."/>
            <person name="Symeonidi A."/>
            <person name="Elias M."/>
            <person name="Eveleigh R.J."/>
            <person name="Herman E.K."/>
            <person name="Klute M.J."/>
            <person name="Nakayama T."/>
            <person name="Obornik M."/>
            <person name="Reyes-Prieto A."/>
            <person name="Armbrust E.V."/>
            <person name="Aves S.J."/>
            <person name="Beiko R.G."/>
            <person name="Coutinho P."/>
            <person name="Dacks J.B."/>
            <person name="Durnford D.G."/>
            <person name="Fast N.M."/>
            <person name="Green B.R."/>
            <person name="Grisdale C."/>
            <person name="Hempe F."/>
            <person name="Henrissat B."/>
            <person name="Hoppner M.P."/>
            <person name="Ishida K.-I."/>
            <person name="Kim E."/>
            <person name="Koreny L."/>
            <person name="Kroth P.G."/>
            <person name="Liu Y."/>
            <person name="Malik S.-B."/>
            <person name="Maier U.G."/>
            <person name="McRose D."/>
            <person name="Mock T."/>
            <person name="Neilson J.A."/>
            <person name="Onodera N.T."/>
            <person name="Poole A.M."/>
            <person name="Pritham E.J."/>
            <person name="Richards T.A."/>
            <person name="Rocap G."/>
            <person name="Roy S.W."/>
            <person name="Sarai C."/>
            <person name="Schaack S."/>
            <person name="Shirato S."/>
            <person name="Slamovits C.H."/>
            <person name="Spencer D.F."/>
            <person name="Suzuki S."/>
            <person name="Worden A.Z."/>
            <person name="Zauner S."/>
            <person name="Barry K."/>
            <person name="Bell C."/>
            <person name="Bharti A.K."/>
            <person name="Crow J.A."/>
            <person name="Grimwood J."/>
            <person name="Kramer R."/>
            <person name="Lindquist E."/>
            <person name="Lucas S."/>
            <person name="Salamov A."/>
            <person name="McFadden G.I."/>
            <person name="Lane C.E."/>
            <person name="Keeling P.J."/>
            <person name="Gray M.W."/>
            <person name="Grigoriev I.V."/>
            <person name="Archibald J.M."/>
        </authorList>
    </citation>
    <scope>NUCLEOTIDE SEQUENCE</scope>
    <source>
        <strain evidence="3">CCMP2712</strain>
    </source>
</reference>
<dbReference type="HOGENOM" id="CLU_2364092_0_0_1"/>
<dbReference type="EMBL" id="JH993090">
    <property type="protein sequence ID" value="EKX35451.1"/>
    <property type="molecule type" value="Genomic_DNA"/>
</dbReference>
<sequence>MERAGVKTVMAVAVMQLVLSVSLLIALARLVVAAALWLLEEEEEELETELLRHESSIEAWRRGLLERRSEVGGFDKKKMLQPHFGQTFKFKRVGVK</sequence>
<organism evidence="1">
    <name type="scientific">Guillardia theta (strain CCMP2712)</name>
    <name type="common">Cryptophyte</name>
    <dbReference type="NCBI Taxonomy" id="905079"/>
    <lineage>
        <taxon>Eukaryota</taxon>
        <taxon>Cryptophyceae</taxon>
        <taxon>Pyrenomonadales</taxon>
        <taxon>Geminigeraceae</taxon>
        <taxon>Guillardia</taxon>
    </lineage>
</organism>
<reference evidence="1 3" key="1">
    <citation type="journal article" date="2012" name="Nature">
        <title>Algal genomes reveal evolutionary mosaicism and the fate of nucleomorphs.</title>
        <authorList>
            <consortium name="DOE Joint Genome Institute"/>
            <person name="Curtis B.A."/>
            <person name="Tanifuji G."/>
            <person name="Burki F."/>
            <person name="Gruber A."/>
            <person name="Irimia M."/>
            <person name="Maruyama S."/>
            <person name="Arias M.C."/>
            <person name="Ball S.G."/>
            <person name="Gile G.H."/>
            <person name="Hirakawa Y."/>
            <person name="Hopkins J.F."/>
            <person name="Kuo A."/>
            <person name="Rensing S.A."/>
            <person name="Schmutz J."/>
            <person name="Symeonidi A."/>
            <person name="Elias M."/>
            <person name="Eveleigh R.J."/>
            <person name="Herman E.K."/>
            <person name="Klute M.J."/>
            <person name="Nakayama T."/>
            <person name="Obornik M."/>
            <person name="Reyes-Prieto A."/>
            <person name="Armbrust E.V."/>
            <person name="Aves S.J."/>
            <person name="Beiko R.G."/>
            <person name="Coutinho P."/>
            <person name="Dacks J.B."/>
            <person name="Durnford D.G."/>
            <person name="Fast N.M."/>
            <person name="Green B.R."/>
            <person name="Grisdale C.J."/>
            <person name="Hempel F."/>
            <person name="Henrissat B."/>
            <person name="Hoppner M.P."/>
            <person name="Ishida K."/>
            <person name="Kim E."/>
            <person name="Koreny L."/>
            <person name="Kroth P.G."/>
            <person name="Liu Y."/>
            <person name="Malik S.B."/>
            <person name="Maier U.G."/>
            <person name="McRose D."/>
            <person name="Mock T."/>
            <person name="Neilson J.A."/>
            <person name="Onodera N.T."/>
            <person name="Poole A.M."/>
            <person name="Pritham E.J."/>
            <person name="Richards T.A."/>
            <person name="Rocap G."/>
            <person name="Roy S.W."/>
            <person name="Sarai C."/>
            <person name="Schaack S."/>
            <person name="Shirato S."/>
            <person name="Slamovits C.H."/>
            <person name="Spencer D.F."/>
            <person name="Suzuki S."/>
            <person name="Worden A.Z."/>
            <person name="Zauner S."/>
            <person name="Barry K."/>
            <person name="Bell C."/>
            <person name="Bharti A.K."/>
            <person name="Crow J.A."/>
            <person name="Grimwood J."/>
            <person name="Kramer R."/>
            <person name="Lindquist E."/>
            <person name="Lucas S."/>
            <person name="Salamov A."/>
            <person name="McFadden G.I."/>
            <person name="Lane C.E."/>
            <person name="Keeling P.J."/>
            <person name="Gray M.W."/>
            <person name="Grigoriev I.V."/>
            <person name="Archibald J.M."/>
        </authorList>
    </citation>
    <scope>NUCLEOTIDE SEQUENCE</scope>
    <source>
        <strain evidence="1 3">CCMP2712</strain>
    </source>
</reference>
<dbReference type="KEGG" id="gtt:GUITHDRAFT_118367"/>
<keyword evidence="3" id="KW-1185">Reference proteome</keyword>